<gene>
    <name evidence="17" type="ORF">LCGC14_2951780</name>
</gene>
<keyword evidence="6" id="KW-0378">Hydrolase</keyword>
<dbReference type="EMBL" id="LAZR01059496">
    <property type="protein sequence ID" value="KKK67668.1"/>
    <property type="molecule type" value="Genomic_DNA"/>
</dbReference>
<evidence type="ECO:0000256" key="2">
    <source>
        <dbReference type="ARBA" id="ARBA00008023"/>
    </source>
</evidence>
<organism evidence="17">
    <name type="scientific">marine sediment metagenome</name>
    <dbReference type="NCBI Taxonomy" id="412755"/>
    <lineage>
        <taxon>unclassified sequences</taxon>
        <taxon>metagenomes</taxon>
        <taxon>ecological metagenomes</taxon>
    </lineage>
</organism>
<sequence length="219" mass="23899">MSQLLIATNNPGKLVEFERLLAGCGWELVTPAQLNLALPDDEPGETYEANAKIKALNGARASGLVTLADDSGLEIDALDGGPGARSARFLGEDAGYEERFARILGEMAELPSEKRWARFRCVIALAEPGLPAGRQGSEEVRLCEGEVRGLIAFEPRGEQGFGYDPIFYLPQQARTMAELPSYMKDVISHRGRAAARARPLLKELLYERRSRADTAGQPL</sequence>
<dbReference type="InterPro" id="IPR029001">
    <property type="entry name" value="ITPase-like_fam"/>
</dbReference>
<dbReference type="PANTHER" id="PTHR11067">
    <property type="entry name" value="INOSINE TRIPHOSPHATE PYROPHOSPHATASE/HAM1 PROTEIN"/>
    <property type="match status" value="1"/>
</dbReference>
<dbReference type="InterPro" id="IPR020922">
    <property type="entry name" value="dITP/XTP_pyrophosphatase"/>
</dbReference>
<dbReference type="Pfam" id="PF01725">
    <property type="entry name" value="Ham1p_like"/>
    <property type="match status" value="1"/>
</dbReference>
<evidence type="ECO:0000256" key="14">
    <source>
        <dbReference type="ARBA" id="ARBA00078805"/>
    </source>
</evidence>
<protein>
    <recommendedName>
        <fullName evidence="12">dITP/XTP pyrophosphatase</fullName>
        <ecNumber evidence="11">3.6.1.66</ecNumber>
    </recommendedName>
    <alternativeName>
        <fullName evidence="13">Non-canonical purine NTP pyrophosphatase</fullName>
    </alternativeName>
    <alternativeName>
        <fullName evidence="14">Non-standard purine NTP pyrophosphatase</fullName>
    </alternativeName>
    <alternativeName>
        <fullName evidence="16">Nucleoside-triphosphate diphosphatase</fullName>
    </alternativeName>
    <alternativeName>
        <fullName evidence="15">Nucleoside-triphosphate pyrophosphatase</fullName>
    </alternativeName>
</protein>
<name>A0A0F8XFL2_9ZZZZ</name>
<dbReference type="GO" id="GO:0000166">
    <property type="term" value="F:nucleotide binding"/>
    <property type="evidence" value="ECO:0007669"/>
    <property type="project" value="UniProtKB-KW"/>
</dbReference>
<dbReference type="GO" id="GO:0005829">
    <property type="term" value="C:cytosol"/>
    <property type="evidence" value="ECO:0007669"/>
    <property type="project" value="TreeGrafter"/>
</dbReference>
<evidence type="ECO:0000256" key="15">
    <source>
        <dbReference type="ARBA" id="ARBA00083186"/>
    </source>
</evidence>
<comment type="subunit">
    <text evidence="3">Homodimer.</text>
</comment>
<evidence type="ECO:0000256" key="3">
    <source>
        <dbReference type="ARBA" id="ARBA00011738"/>
    </source>
</evidence>
<dbReference type="FunFam" id="3.90.950.10:FF:000001">
    <property type="entry name" value="dITP/XTP pyrophosphatase"/>
    <property type="match status" value="1"/>
</dbReference>
<evidence type="ECO:0000256" key="13">
    <source>
        <dbReference type="ARBA" id="ARBA00075987"/>
    </source>
</evidence>
<evidence type="ECO:0000256" key="10">
    <source>
        <dbReference type="ARBA" id="ARBA00052017"/>
    </source>
</evidence>
<evidence type="ECO:0000256" key="4">
    <source>
        <dbReference type="ARBA" id="ARBA00022723"/>
    </source>
</evidence>
<comment type="similarity">
    <text evidence="2">Belongs to the HAM1 NTPase family.</text>
</comment>
<comment type="caution">
    <text evidence="17">The sequence shown here is derived from an EMBL/GenBank/DDBJ whole genome shotgun (WGS) entry which is preliminary data.</text>
</comment>
<dbReference type="GO" id="GO:0017111">
    <property type="term" value="F:ribonucleoside triphosphate phosphatase activity"/>
    <property type="evidence" value="ECO:0007669"/>
    <property type="project" value="InterPro"/>
</dbReference>
<dbReference type="GO" id="GO:0009146">
    <property type="term" value="P:purine nucleoside triphosphate catabolic process"/>
    <property type="evidence" value="ECO:0007669"/>
    <property type="project" value="UniProtKB-ARBA"/>
</dbReference>
<evidence type="ECO:0000256" key="11">
    <source>
        <dbReference type="ARBA" id="ARBA00066468"/>
    </source>
</evidence>
<dbReference type="EC" id="3.6.1.66" evidence="11"/>
<dbReference type="Gene3D" id="3.90.950.10">
    <property type="match status" value="1"/>
</dbReference>
<dbReference type="AlphaFoldDB" id="A0A0F8XFL2"/>
<dbReference type="GO" id="GO:0035870">
    <property type="term" value="F:dITP diphosphatase activity"/>
    <property type="evidence" value="ECO:0007669"/>
    <property type="project" value="UniProtKB-ARBA"/>
</dbReference>
<comment type="catalytic activity">
    <reaction evidence="9">
        <text>dITP + H2O = dIMP + diphosphate + H(+)</text>
        <dbReference type="Rhea" id="RHEA:28342"/>
        <dbReference type="ChEBI" id="CHEBI:15377"/>
        <dbReference type="ChEBI" id="CHEBI:15378"/>
        <dbReference type="ChEBI" id="CHEBI:33019"/>
        <dbReference type="ChEBI" id="CHEBI:61194"/>
        <dbReference type="ChEBI" id="CHEBI:61382"/>
        <dbReference type="EC" id="3.6.1.66"/>
    </reaction>
</comment>
<evidence type="ECO:0000256" key="16">
    <source>
        <dbReference type="ARBA" id="ARBA00083635"/>
    </source>
</evidence>
<evidence type="ECO:0000313" key="17">
    <source>
        <dbReference type="EMBL" id="KKK67668.1"/>
    </source>
</evidence>
<comment type="cofactor">
    <cofactor evidence="1">
        <name>Mg(2+)</name>
        <dbReference type="ChEBI" id="CHEBI:18420"/>
    </cofactor>
</comment>
<evidence type="ECO:0000256" key="7">
    <source>
        <dbReference type="ARBA" id="ARBA00022842"/>
    </source>
</evidence>
<dbReference type="GO" id="GO:0046872">
    <property type="term" value="F:metal ion binding"/>
    <property type="evidence" value="ECO:0007669"/>
    <property type="project" value="UniProtKB-KW"/>
</dbReference>
<dbReference type="InterPro" id="IPR002637">
    <property type="entry name" value="RdgB/HAM1"/>
</dbReference>
<accession>A0A0F8XFL2</accession>
<evidence type="ECO:0000256" key="6">
    <source>
        <dbReference type="ARBA" id="ARBA00022801"/>
    </source>
</evidence>
<comment type="catalytic activity">
    <reaction evidence="10">
        <text>XTP + H2O = XMP + diphosphate + H(+)</text>
        <dbReference type="Rhea" id="RHEA:28610"/>
        <dbReference type="ChEBI" id="CHEBI:15377"/>
        <dbReference type="ChEBI" id="CHEBI:15378"/>
        <dbReference type="ChEBI" id="CHEBI:33019"/>
        <dbReference type="ChEBI" id="CHEBI:57464"/>
        <dbReference type="ChEBI" id="CHEBI:61314"/>
        <dbReference type="EC" id="3.6.1.66"/>
    </reaction>
</comment>
<dbReference type="GO" id="GO:0036220">
    <property type="term" value="F:ITP diphosphatase activity"/>
    <property type="evidence" value="ECO:0007669"/>
    <property type="project" value="UniProtKB-EC"/>
</dbReference>
<evidence type="ECO:0000256" key="8">
    <source>
        <dbReference type="ARBA" id="ARBA00023080"/>
    </source>
</evidence>
<dbReference type="GO" id="GO:0009117">
    <property type="term" value="P:nucleotide metabolic process"/>
    <property type="evidence" value="ECO:0007669"/>
    <property type="project" value="UniProtKB-KW"/>
</dbReference>
<keyword evidence="8" id="KW-0546">Nucleotide metabolism</keyword>
<proteinExistence type="inferred from homology"/>
<evidence type="ECO:0000256" key="9">
    <source>
        <dbReference type="ARBA" id="ARBA00051875"/>
    </source>
</evidence>
<keyword evidence="7" id="KW-0460">Magnesium</keyword>
<evidence type="ECO:0000256" key="1">
    <source>
        <dbReference type="ARBA" id="ARBA00001946"/>
    </source>
</evidence>
<evidence type="ECO:0000256" key="5">
    <source>
        <dbReference type="ARBA" id="ARBA00022741"/>
    </source>
</evidence>
<dbReference type="GO" id="GO:0036222">
    <property type="term" value="F:XTP diphosphatase activity"/>
    <property type="evidence" value="ECO:0007669"/>
    <property type="project" value="UniProtKB-ARBA"/>
</dbReference>
<evidence type="ECO:0000256" key="12">
    <source>
        <dbReference type="ARBA" id="ARBA00071289"/>
    </source>
</evidence>
<keyword evidence="5" id="KW-0547">Nucleotide-binding</keyword>
<dbReference type="HAMAP" id="MF_01405">
    <property type="entry name" value="Non_canon_purine_NTPase"/>
    <property type="match status" value="1"/>
</dbReference>
<dbReference type="CDD" id="cd00515">
    <property type="entry name" value="HAM1"/>
    <property type="match status" value="1"/>
</dbReference>
<dbReference type="SUPFAM" id="SSF52972">
    <property type="entry name" value="ITPase-like"/>
    <property type="match status" value="1"/>
</dbReference>
<dbReference type="PANTHER" id="PTHR11067:SF9">
    <property type="entry name" value="INOSINE TRIPHOSPHATE PYROPHOSPHATASE"/>
    <property type="match status" value="1"/>
</dbReference>
<reference evidence="17" key="1">
    <citation type="journal article" date="2015" name="Nature">
        <title>Complex archaea that bridge the gap between prokaryotes and eukaryotes.</title>
        <authorList>
            <person name="Spang A."/>
            <person name="Saw J.H."/>
            <person name="Jorgensen S.L."/>
            <person name="Zaremba-Niedzwiedzka K."/>
            <person name="Martijn J."/>
            <person name="Lind A.E."/>
            <person name="van Eijk R."/>
            <person name="Schleper C."/>
            <person name="Guy L."/>
            <person name="Ettema T.J."/>
        </authorList>
    </citation>
    <scope>NUCLEOTIDE SEQUENCE</scope>
</reference>
<keyword evidence="4" id="KW-0479">Metal-binding</keyword>